<dbReference type="InterPro" id="IPR036249">
    <property type="entry name" value="Thioredoxin-like_sf"/>
</dbReference>
<dbReference type="GO" id="GO:0006457">
    <property type="term" value="P:protein folding"/>
    <property type="evidence" value="ECO:0007669"/>
    <property type="project" value="TreeGrafter"/>
</dbReference>
<dbReference type="EC" id="5.3.4.1" evidence="5"/>
<dbReference type="CDD" id="cd02982">
    <property type="entry name" value="PDI_b'_family"/>
    <property type="match status" value="1"/>
</dbReference>
<comment type="subcellular location">
    <subcellularLocation>
        <location evidence="3">Endoplasmic reticulum lumen</location>
    </subcellularLocation>
</comment>
<evidence type="ECO:0000256" key="7">
    <source>
        <dbReference type="ARBA" id="ARBA00023235"/>
    </source>
</evidence>
<dbReference type="AlphaFoldDB" id="A0A8E2JGA4"/>
<keyword evidence="10" id="KW-0732">Signal</keyword>
<evidence type="ECO:0000313" key="12">
    <source>
        <dbReference type="EMBL" id="OCK80884.1"/>
    </source>
</evidence>
<dbReference type="GO" id="GO:0005788">
    <property type="term" value="C:endoplasmic reticulum lumen"/>
    <property type="evidence" value="ECO:0007669"/>
    <property type="project" value="UniProtKB-SubCell"/>
</dbReference>
<evidence type="ECO:0000256" key="9">
    <source>
        <dbReference type="ARBA" id="ARBA00039846"/>
    </source>
</evidence>
<dbReference type="OrthoDB" id="427280at2759"/>
<keyword evidence="7" id="KW-0413">Isomerase</keyword>
<dbReference type="PANTHER" id="PTHR18929">
    <property type="entry name" value="PROTEIN DISULFIDE ISOMERASE"/>
    <property type="match status" value="1"/>
</dbReference>
<keyword evidence="6" id="KW-0256">Endoplasmic reticulum</keyword>
<evidence type="ECO:0000256" key="1">
    <source>
        <dbReference type="ARBA" id="ARBA00001182"/>
    </source>
</evidence>
<dbReference type="EMBL" id="KV744941">
    <property type="protein sequence ID" value="OCK80884.1"/>
    <property type="molecule type" value="Genomic_DNA"/>
</dbReference>
<feature type="signal peptide" evidence="10">
    <location>
        <begin position="1"/>
        <end position="16"/>
    </location>
</feature>
<dbReference type="Proteomes" id="UP000250266">
    <property type="component" value="Unassembled WGS sequence"/>
</dbReference>
<evidence type="ECO:0000256" key="8">
    <source>
        <dbReference type="ARBA" id="ARBA00023284"/>
    </source>
</evidence>
<comment type="function">
    <text evidence="2">Participates in the folding of proteins containing disulfide bonds, may be involved in glycosylation, prolyl hydroxylation and triglyceride transfer.</text>
</comment>
<proteinExistence type="inferred from homology"/>
<evidence type="ECO:0000259" key="11">
    <source>
        <dbReference type="Pfam" id="PF00085"/>
    </source>
</evidence>
<dbReference type="InterPro" id="IPR013766">
    <property type="entry name" value="Thioredoxin_domain"/>
</dbReference>
<dbReference type="Gene3D" id="3.40.30.10">
    <property type="entry name" value="Glutaredoxin"/>
    <property type="match status" value="3"/>
</dbReference>
<reference evidence="12 13" key="1">
    <citation type="journal article" date="2016" name="Nat. Commun.">
        <title>Ectomycorrhizal ecology is imprinted in the genome of the dominant symbiotic fungus Cenococcum geophilum.</title>
        <authorList>
            <consortium name="DOE Joint Genome Institute"/>
            <person name="Peter M."/>
            <person name="Kohler A."/>
            <person name="Ohm R.A."/>
            <person name="Kuo A."/>
            <person name="Krutzmann J."/>
            <person name="Morin E."/>
            <person name="Arend M."/>
            <person name="Barry K.W."/>
            <person name="Binder M."/>
            <person name="Choi C."/>
            <person name="Clum A."/>
            <person name="Copeland A."/>
            <person name="Grisel N."/>
            <person name="Haridas S."/>
            <person name="Kipfer T."/>
            <person name="LaButti K."/>
            <person name="Lindquist E."/>
            <person name="Lipzen A."/>
            <person name="Maire R."/>
            <person name="Meier B."/>
            <person name="Mihaltcheva S."/>
            <person name="Molinier V."/>
            <person name="Murat C."/>
            <person name="Poggeler S."/>
            <person name="Quandt C.A."/>
            <person name="Sperisen C."/>
            <person name="Tritt A."/>
            <person name="Tisserant E."/>
            <person name="Crous P.W."/>
            <person name="Henrissat B."/>
            <person name="Nehls U."/>
            <person name="Egli S."/>
            <person name="Spatafora J.W."/>
            <person name="Grigoriev I.V."/>
            <person name="Martin F.M."/>
        </authorList>
    </citation>
    <scope>NUCLEOTIDE SEQUENCE [LARGE SCALE GENOMIC DNA]</scope>
    <source>
        <strain evidence="12 13">CBS 459.81</strain>
    </source>
</reference>
<comment type="similarity">
    <text evidence="4">Belongs to the protein disulfide isomerase family.</text>
</comment>
<evidence type="ECO:0000256" key="3">
    <source>
        <dbReference type="ARBA" id="ARBA00004319"/>
    </source>
</evidence>
<comment type="catalytic activity">
    <reaction evidence="1">
        <text>Catalyzes the rearrangement of -S-S- bonds in proteins.</text>
        <dbReference type="EC" id="5.3.4.1"/>
    </reaction>
</comment>
<evidence type="ECO:0000256" key="10">
    <source>
        <dbReference type="SAM" id="SignalP"/>
    </source>
</evidence>
<keyword evidence="8" id="KW-0676">Redox-active center</keyword>
<dbReference type="PANTHER" id="PTHR18929:SF132">
    <property type="entry name" value="PROTEIN DISULFIDE-ISOMERASE A3"/>
    <property type="match status" value="1"/>
</dbReference>
<name>A0A8E2JGA4_9PEZI</name>
<dbReference type="GO" id="GO:0034976">
    <property type="term" value="P:response to endoplasmic reticulum stress"/>
    <property type="evidence" value="ECO:0007669"/>
    <property type="project" value="TreeGrafter"/>
</dbReference>
<accession>A0A8E2JGA4</accession>
<dbReference type="Pfam" id="PF00085">
    <property type="entry name" value="Thioredoxin"/>
    <property type="match status" value="1"/>
</dbReference>
<dbReference type="CDD" id="cd02961">
    <property type="entry name" value="PDI_a_family"/>
    <property type="match status" value="1"/>
</dbReference>
<evidence type="ECO:0000313" key="13">
    <source>
        <dbReference type="Proteomes" id="UP000250266"/>
    </source>
</evidence>
<dbReference type="CDD" id="cd02981">
    <property type="entry name" value="PDI_b_family"/>
    <property type="match status" value="1"/>
</dbReference>
<dbReference type="Pfam" id="PF13848">
    <property type="entry name" value="Thioredoxin_6"/>
    <property type="match status" value="1"/>
</dbReference>
<evidence type="ECO:0000256" key="6">
    <source>
        <dbReference type="ARBA" id="ARBA00022824"/>
    </source>
</evidence>
<protein>
    <recommendedName>
        <fullName evidence="9">Protein disulfide-isomerase</fullName>
        <ecNumber evidence="5">5.3.4.1</ecNumber>
    </recommendedName>
</protein>
<sequence>MLNVLIVSSFITLSFGSLLQDISRVKFHKVIRDHELVLTACEESPPDFNAEFKLAAAALDSPLLIIDCNQERDLCQEHDVNAYPAIRVFRGLNSTTRYRGPRTAAGIISFMIKEQLPPVTHVDRGNANDFKEIDDVVILAYLDPAETELSNVFTAAATEHHHEFVFGLTNDLQLAKADGLTIPSVVCYKNRDGDHTAMNGYFNRETLENFLQYTTPLVVGEITKRNIDTYMAAGKPIAYIFASTSSQRDNLRREITPVAKKYSQYINFGVIDAVEYSEMAAGLDLSPGMFPAFVVHNILNDQVFPFDQRRRISKEAVEGHILDIVQGKARPGPLIFGEDEGGDVGVEAERVRMQGHDEL</sequence>
<feature type="chain" id="PRO_5034318264" description="Protein disulfide-isomerase" evidence="10">
    <location>
        <begin position="17"/>
        <end position="359"/>
    </location>
</feature>
<organism evidence="12 13">
    <name type="scientific">Lepidopterella palustris CBS 459.81</name>
    <dbReference type="NCBI Taxonomy" id="1314670"/>
    <lineage>
        <taxon>Eukaryota</taxon>
        <taxon>Fungi</taxon>
        <taxon>Dikarya</taxon>
        <taxon>Ascomycota</taxon>
        <taxon>Pezizomycotina</taxon>
        <taxon>Dothideomycetes</taxon>
        <taxon>Pleosporomycetidae</taxon>
        <taxon>Mytilinidiales</taxon>
        <taxon>Argynnaceae</taxon>
        <taxon>Lepidopterella</taxon>
    </lineage>
</organism>
<dbReference type="SUPFAM" id="SSF52833">
    <property type="entry name" value="Thioredoxin-like"/>
    <property type="match status" value="3"/>
</dbReference>
<evidence type="ECO:0000256" key="4">
    <source>
        <dbReference type="ARBA" id="ARBA00006347"/>
    </source>
</evidence>
<feature type="domain" description="Thioredoxin" evidence="11">
    <location>
        <begin position="60"/>
        <end position="112"/>
    </location>
</feature>
<evidence type="ECO:0000256" key="5">
    <source>
        <dbReference type="ARBA" id="ARBA00012723"/>
    </source>
</evidence>
<gene>
    <name evidence="12" type="ORF">K432DRAFT_352169</name>
</gene>
<keyword evidence="13" id="KW-1185">Reference proteome</keyword>
<evidence type="ECO:0000256" key="2">
    <source>
        <dbReference type="ARBA" id="ARBA00002692"/>
    </source>
</evidence>
<dbReference type="GO" id="GO:0003756">
    <property type="term" value="F:protein disulfide isomerase activity"/>
    <property type="evidence" value="ECO:0007669"/>
    <property type="project" value="UniProtKB-EC"/>
</dbReference>